<dbReference type="Proteomes" id="UP000565613">
    <property type="component" value="Unassembled WGS sequence"/>
</dbReference>
<comment type="caution">
    <text evidence="2">The sequence shown here is derived from an EMBL/GenBank/DDBJ whole genome shotgun (WGS) entry which is preliminary data.</text>
</comment>
<accession>A0A7X9TA20</accession>
<dbReference type="EMBL" id="JABAGR010000002">
    <property type="protein sequence ID" value="NMF25534.1"/>
    <property type="molecule type" value="Genomic_DNA"/>
</dbReference>
<proteinExistence type="predicted"/>
<evidence type="ECO:0000313" key="3">
    <source>
        <dbReference type="Proteomes" id="UP000565613"/>
    </source>
</evidence>
<sequence length="73" mass="7825">MFSLAFLLIAMAEASVRPLAVSILLSQSDRAAETTRLTINFANTIVGSAGKQEEHTSRSRNGAKNDSVFNVAK</sequence>
<feature type="compositionally biased region" description="Polar residues" evidence="1">
    <location>
        <begin position="59"/>
        <end position="73"/>
    </location>
</feature>
<evidence type="ECO:0000313" key="2">
    <source>
        <dbReference type="EMBL" id="NMF25534.1"/>
    </source>
</evidence>
<feature type="region of interest" description="Disordered" evidence="1">
    <location>
        <begin position="49"/>
        <end position="73"/>
    </location>
</feature>
<protein>
    <submittedName>
        <fullName evidence="2">Uncharacterized protein</fullName>
    </submittedName>
</protein>
<reference evidence="2 3" key="1">
    <citation type="submission" date="2020-04" db="EMBL/GenBank/DDBJ databases">
        <authorList>
            <person name="Hitch T.C.A."/>
            <person name="Wylensek D."/>
            <person name="Clavel T."/>
        </authorList>
    </citation>
    <scope>NUCLEOTIDE SEQUENCE [LARGE SCALE GENOMIC DNA]</scope>
    <source>
        <strain evidence="2 3">105184</strain>
    </source>
</reference>
<gene>
    <name evidence="2" type="ORF">HF885_03625</name>
</gene>
<organism evidence="2 3">
    <name type="scientific">Parafannyhessea umbonata</name>
    <dbReference type="NCBI Taxonomy" id="604330"/>
    <lineage>
        <taxon>Bacteria</taxon>
        <taxon>Bacillati</taxon>
        <taxon>Actinomycetota</taxon>
        <taxon>Coriobacteriia</taxon>
        <taxon>Coriobacteriales</taxon>
        <taxon>Atopobiaceae</taxon>
        <taxon>Parafannyhessea</taxon>
    </lineage>
</organism>
<evidence type="ECO:0000256" key="1">
    <source>
        <dbReference type="SAM" id="MobiDB-lite"/>
    </source>
</evidence>
<dbReference type="AlphaFoldDB" id="A0A7X9TA20"/>
<name>A0A7X9TA20_9ACTN</name>